<feature type="chain" id="PRO_5008615747" evidence="4">
    <location>
        <begin position="24"/>
        <end position="838"/>
    </location>
</feature>
<dbReference type="Pfam" id="PF02836">
    <property type="entry name" value="Glyco_hydro_2_C"/>
    <property type="match status" value="1"/>
</dbReference>
<comment type="similarity">
    <text evidence="1">Belongs to the glycosyl hydrolase 2 family.</text>
</comment>
<organism evidence="10 11">
    <name type="scientific">Polaribacter reichenbachii</name>
    <dbReference type="NCBI Taxonomy" id="996801"/>
    <lineage>
        <taxon>Bacteria</taxon>
        <taxon>Pseudomonadati</taxon>
        <taxon>Bacteroidota</taxon>
        <taxon>Flavobacteriia</taxon>
        <taxon>Flavobacteriales</taxon>
        <taxon>Flavobacteriaceae</taxon>
    </lineage>
</organism>
<dbReference type="PRINTS" id="PR00132">
    <property type="entry name" value="GLHYDRLASE2"/>
</dbReference>
<feature type="domain" description="Glycosyl hydrolases family 2 sugar binding" evidence="7">
    <location>
        <begin position="84"/>
        <end position="178"/>
    </location>
</feature>
<dbReference type="OrthoDB" id="9801077at2"/>
<evidence type="ECO:0000256" key="2">
    <source>
        <dbReference type="ARBA" id="ARBA00022801"/>
    </source>
</evidence>
<dbReference type="PANTHER" id="PTHR42732">
    <property type="entry name" value="BETA-GALACTOSIDASE"/>
    <property type="match status" value="1"/>
</dbReference>
<dbReference type="KEGG" id="prn:BW723_04150"/>
<protein>
    <submittedName>
        <fullName evidence="10">Threonine synthase</fullName>
    </submittedName>
</protein>
<feature type="signal peptide" evidence="4">
    <location>
        <begin position="1"/>
        <end position="23"/>
    </location>
</feature>
<proteinExistence type="inferred from homology"/>
<dbReference type="RefSeq" id="WP_068363513.1">
    <property type="nucleotide sequence ID" value="NZ_CP019337.1"/>
</dbReference>
<dbReference type="Pfam" id="PF16355">
    <property type="entry name" value="DUF4982"/>
    <property type="match status" value="1"/>
</dbReference>
<dbReference type="AlphaFoldDB" id="A0A1B8TWH9"/>
<dbReference type="Pfam" id="PF02837">
    <property type="entry name" value="Glyco_hydro_2_N"/>
    <property type="match status" value="1"/>
</dbReference>
<evidence type="ECO:0000259" key="5">
    <source>
        <dbReference type="Pfam" id="PF00703"/>
    </source>
</evidence>
<dbReference type="PANTHER" id="PTHR42732:SF1">
    <property type="entry name" value="BETA-MANNOSIDASE"/>
    <property type="match status" value="1"/>
</dbReference>
<comment type="caution">
    <text evidence="10">The sequence shown here is derived from an EMBL/GenBank/DDBJ whole genome shotgun (WGS) entry which is preliminary data.</text>
</comment>
<keyword evidence="3" id="KW-0326">Glycosidase</keyword>
<dbReference type="Gene3D" id="2.60.40.10">
    <property type="entry name" value="Immunoglobulins"/>
    <property type="match status" value="3"/>
</dbReference>
<evidence type="ECO:0000313" key="11">
    <source>
        <dbReference type="Proteomes" id="UP000092612"/>
    </source>
</evidence>
<evidence type="ECO:0000256" key="1">
    <source>
        <dbReference type="ARBA" id="ARBA00007401"/>
    </source>
</evidence>
<evidence type="ECO:0000256" key="3">
    <source>
        <dbReference type="ARBA" id="ARBA00023295"/>
    </source>
</evidence>
<dbReference type="InterPro" id="IPR006103">
    <property type="entry name" value="Glyco_hydro_2_cat"/>
</dbReference>
<dbReference type="InterPro" id="IPR006101">
    <property type="entry name" value="Glyco_hydro_2"/>
</dbReference>
<dbReference type="Pfam" id="PF18565">
    <property type="entry name" value="Glyco_hydro2_C5"/>
    <property type="match status" value="1"/>
</dbReference>
<sequence>MNKRFSFLATIFILLLGVFNSVAQDRETDFNFNWKFSLVEDTKKPSKLPLDDENWRDIRLPHDWSIEAQFDEKLEGATGYLPGGVGLYQKHFATPTSTKNKSIYVLFDGVYNNATFWLNGKLLGENPYGYSPTYFDLTKHLKTDGSKNVLTVHVDHSRYVDSRWYSGSGIYRNVKLITVDKLHIPIWGTFVTTPEITSEKAAVNIQVQVANQNRGAASFDLKTKIVDNNGNVVAEITENQKVKGRKEGVFNQKLEVKNPKIWHIAKPNMYTAITTISKKGKIVDSYTTPFGIRSIKHDKEQGFFLNGESVFVKGVCIHHDGGLVGAAVPKGVWRRRLQNLRDAGVNAIRTSHNPFSQEFYDLCDEMGFLVQAEIFDEFDNPKDKRENLNEKHDDYFSRGYTEHFQKWGKSDLTRSILRDRNHPSIFEWSIGNEIEWTYKDYKHVSGLWDEGAPNYWNRIPNISAKEMQKRYQELPDRKYKLAETSKRLAGWVKDLDTSRPVTANLIIPVASLASGYAQNLDIVGFSYQINQYNWSKKYYPELHFTGNENAGAWQEWNSIIEDPMIYSMYMWTGIDYLGEANKQWPQKGWDGDILDFAGFKKAGFDHFKSIWVNKPNLAIGTYKIEDTSIIDSLSGQVNLTKKQLNWNNSQAQKSWNYKKGEMIMVEIPTNLHKVELFLNGKTLGFRSLSQSPDRILRWAVPFQEGVLTAKGGFDGQEQEVILKTTTKPVTIKLSVDKTVLTADGYDVAHVIAQLIDKDGNKITSNNEAKISFSIDGNIRVLGIDNGSKFSVQDYSAKSVITNNGKALLLLQSLKEKGKVTVKFTGQGLKGDSISITVE</sequence>
<feature type="domain" description="Glycoside hydrolase family 2 catalytic" evidence="6">
    <location>
        <begin position="300"/>
        <end position="435"/>
    </location>
</feature>
<dbReference type="EMBL" id="LSFL01000035">
    <property type="protein sequence ID" value="OBY63997.1"/>
    <property type="molecule type" value="Genomic_DNA"/>
</dbReference>
<evidence type="ECO:0000256" key="4">
    <source>
        <dbReference type="SAM" id="SignalP"/>
    </source>
</evidence>
<reference evidence="11" key="1">
    <citation type="submission" date="2016-02" db="EMBL/GenBank/DDBJ databases">
        <title>Paenibacillus sp. LPB0068, isolated from Crassostrea gigas.</title>
        <authorList>
            <person name="Shin S.-K."/>
            <person name="Yi H."/>
        </authorList>
    </citation>
    <scope>NUCLEOTIDE SEQUENCE [LARGE SCALE GENOMIC DNA]</scope>
    <source>
        <strain evidence="11">KCTC 23969</strain>
    </source>
</reference>
<dbReference type="Proteomes" id="UP000092612">
    <property type="component" value="Unassembled WGS sequence"/>
</dbReference>
<keyword evidence="2" id="KW-0378">Hydrolase</keyword>
<feature type="domain" description="Glycoside hydrolase family 2 immunoglobulin-like beta-sandwich" evidence="5">
    <location>
        <begin position="190"/>
        <end position="293"/>
    </location>
</feature>
<keyword evidence="4" id="KW-0732">Signal</keyword>
<dbReference type="GO" id="GO:0005975">
    <property type="term" value="P:carbohydrate metabolic process"/>
    <property type="evidence" value="ECO:0007669"/>
    <property type="project" value="InterPro"/>
</dbReference>
<dbReference type="InterPro" id="IPR051913">
    <property type="entry name" value="GH2_Domain-Containing"/>
</dbReference>
<keyword evidence="11" id="KW-1185">Reference proteome</keyword>
<dbReference type="STRING" id="996801.BW723_04150"/>
<dbReference type="InterPro" id="IPR006104">
    <property type="entry name" value="Glyco_hydro_2_N"/>
</dbReference>
<dbReference type="InterPro" id="IPR017853">
    <property type="entry name" value="GH"/>
</dbReference>
<evidence type="ECO:0000259" key="9">
    <source>
        <dbReference type="Pfam" id="PF18565"/>
    </source>
</evidence>
<dbReference type="InterPro" id="IPR036156">
    <property type="entry name" value="Beta-gal/glucu_dom_sf"/>
</dbReference>
<dbReference type="InterPro" id="IPR013783">
    <property type="entry name" value="Ig-like_fold"/>
</dbReference>
<evidence type="ECO:0000313" key="10">
    <source>
        <dbReference type="EMBL" id="OBY63997.1"/>
    </source>
</evidence>
<dbReference type="SUPFAM" id="SSF49785">
    <property type="entry name" value="Galactose-binding domain-like"/>
    <property type="match status" value="1"/>
</dbReference>
<dbReference type="Gene3D" id="3.20.20.80">
    <property type="entry name" value="Glycosidases"/>
    <property type="match status" value="1"/>
</dbReference>
<dbReference type="InterPro" id="IPR040605">
    <property type="entry name" value="Glyco_hydro2_dom5"/>
</dbReference>
<dbReference type="InterPro" id="IPR008979">
    <property type="entry name" value="Galactose-bd-like_sf"/>
</dbReference>
<dbReference type="SUPFAM" id="SSF49303">
    <property type="entry name" value="beta-Galactosidase/glucuronidase domain"/>
    <property type="match status" value="1"/>
</dbReference>
<name>A0A1B8TWH9_9FLAO</name>
<feature type="domain" description="DUF4982" evidence="8">
    <location>
        <begin position="660"/>
        <end position="717"/>
    </location>
</feature>
<gene>
    <name evidence="10" type="ORF">LPB301_11560</name>
</gene>
<evidence type="ECO:0000259" key="7">
    <source>
        <dbReference type="Pfam" id="PF02837"/>
    </source>
</evidence>
<dbReference type="SUPFAM" id="SSF51445">
    <property type="entry name" value="(Trans)glycosidases"/>
    <property type="match status" value="1"/>
</dbReference>
<dbReference type="Pfam" id="PF00703">
    <property type="entry name" value="Glyco_hydro_2"/>
    <property type="match status" value="1"/>
</dbReference>
<evidence type="ECO:0000259" key="6">
    <source>
        <dbReference type="Pfam" id="PF02836"/>
    </source>
</evidence>
<dbReference type="Gene3D" id="2.60.120.260">
    <property type="entry name" value="Galactose-binding domain-like"/>
    <property type="match status" value="1"/>
</dbReference>
<accession>A0A1B8TWH9</accession>
<evidence type="ECO:0000259" key="8">
    <source>
        <dbReference type="Pfam" id="PF16355"/>
    </source>
</evidence>
<dbReference type="InterPro" id="IPR006102">
    <property type="entry name" value="Ig-like_GH2"/>
</dbReference>
<feature type="domain" description="Glycoside hydrolase family 2" evidence="9">
    <location>
        <begin position="731"/>
        <end position="833"/>
    </location>
</feature>
<dbReference type="InterPro" id="IPR032311">
    <property type="entry name" value="DUF4982"/>
</dbReference>
<dbReference type="GO" id="GO:0004553">
    <property type="term" value="F:hydrolase activity, hydrolyzing O-glycosyl compounds"/>
    <property type="evidence" value="ECO:0007669"/>
    <property type="project" value="InterPro"/>
</dbReference>